<name>A0AAF3EWY5_9BILA</name>
<dbReference type="InterPro" id="IPR018378">
    <property type="entry name" value="C-type_lectin_CS"/>
</dbReference>
<dbReference type="PANTHER" id="PTHR22991:SF41">
    <property type="entry name" value="CUB DOMAIN-CONTAINING PROTEIN-RELATED"/>
    <property type="match status" value="1"/>
</dbReference>
<dbReference type="AlphaFoldDB" id="A0AAF3EWY5"/>
<dbReference type="PANTHER" id="PTHR22991">
    <property type="entry name" value="PROTEIN CBG13490"/>
    <property type="match status" value="1"/>
</dbReference>
<feature type="signal peptide" evidence="2">
    <location>
        <begin position="1"/>
        <end position="16"/>
    </location>
</feature>
<reference evidence="5" key="1">
    <citation type="submission" date="2024-02" db="UniProtKB">
        <authorList>
            <consortium name="WormBaseParasite"/>
        </authorList>
    </citation>
    <scope>IDENTIFICATION</scope>
</reference>
<evidence type="ECO:0000313" key="4">
    <source>
        <dbReference type="Proteomes" id="UP000887575"/>
    </source>
</evidence>
<evidence type="ECO:0000313" key="5">
    <source>
        <dbReference type="WBParaSite" id="MBELARI_LOCUS18707"/>
    </source>
</evidence>
<evidence type="ECO:0000259" key="3">
    <source>
        <dbReference type="PROSITE" id="PS50041"/>
    </source>
</evidence>
<dbReference type="Proteomes" id="UP000887575">
    <property type="component" value="Unassembled WGS sequence"/>
</dbReference>
<feature type="domain" description="C-type lectin" evidence="3">
    <location>
        <begin position="27"/>
        <end position="131"/>
    </location>
</feature>
<proteinExistence type="predicted"/>
<keyword evidence="4" id="KW-1185">Reference proteome</keyword>
<keyword evidence="2" id="KW-0732">Signal</keyword>
<dbReference type="SUPFAM" id="SSF56436">
    <property type="entry name" value="C-type lectin-like"/>
    <property type="match status" value="1"/>
</dbReference>
<dbReference type="InterPro" id="IPR016187">
    <property type="entry name" value="CTDL_fold"/>
</dbReference>
<dbReference type="InterPro" id="IPR050976">
    <property type="entry name" value="Snaclec"/>
</dbReference>
<keyword evidence="1" id="KW-1015">Disulfide bond</keyword>
<dbReference type="InterPro" id="IPR001304">
    <property type="entry name" value="C-type_lectin-like"/>
</dbReference>
<feature type="chain" id="PRO_5042134837" description="C-type lectin domain-containing protein" evidence="2">
    <location>
        <begin position="17"/>
        <end position="159"/>
    </location>
</feature>
<dbReference type="Pfam" id="PF00059">
    <property type="entry name" value="Lectin_C"/>
    <property type="match status" value="1"/>
</dbReference>
<dbReference type="Gene3D" id="3.10.100.10">
    <property type="entry name" value="Mannose-Binding Protein A, subunit A"/>
    <property type="match status" value="1"/>
</dbReference>
<accession>A0AAF3EWY5</accession>
<protein>
    <recommendedName>
        <fullName evidence="3">C-type lectin domain-containing protein</fullName>
    </recommendedName>
</protein>
<organism evidence="4 5">
    <name type="scientific">Mesorhabditis belari</name>
    <dbReference type="NCBI Taxonomy" id="2138241"/>
    <lineage>
        <taxon>Eukaryota</taxon>
        <taxon>Metazoa</taxon>
        <taxon>Ecdysozoa</taxon>
        <taxon>Nematoda</taxon>
        <taxon>Chromadorea</taxon>
        <taxon>Rhabditida</taxon>
        <taxon>Rhabditina</taxon>
        <taxon>Rhabditomorpha</taxon>
        <taxon>Rhabditoidea</taxon>
        <taxon>Rhabditidae</taxon>
        <taxon>Mesorhabditinae</taxon>
        <taxon>Mesorhabditis</taxon>
    </lineage>
</organism>
<sequence length="159" mass="18019">MLKSLLVSFFIVFVASECPNGADYKSDLGYCIFPYNTEIDYASAVKACQRVNGNLISLHNLFQNILLSAYIDEYLSTQSTWLGVQSDQFQVWSWNDASQWDYEKWGKQEPIDGNHCAMLSLKDQNWHSMDCAEDRAAFLCAIPATPTTQNTITSTSDYL</sequence>
<dbReference type="InterPro" id="IPR016186">
    <property type="entry name" value="C-type_lectin-like/link_sf"/>
</dbReference>
<evidence type="ECO:0000256" key="1">
    <source>
        <dbReference type="ARBA" id="ARBA00023157"/>
    </source>
</evidence>
<dbReference type="SMART" id="SM00034">
    <property type="entry name" value="CLECT"/>
    <property type="match status" value="1"/>
</dbReference>
<dbReference type="WBParaSite" id="MBELARI_LOCUS18707">
    <property type="protein sequence ID" value="MBELARI_LOCUS18707"/>
    <property type="gene ID" value="MBELARI_LOCUS18707"/>
</dbReference>
<evidence type="ECO:0000256" key="2">
    <source>
        <dbReference type="SAM" id="SignalP"/>
    </source>
</evidence>
<dbReference type="CDD" id="cd00037">
    <property type="entry name" value="CLECT"/>
    <property type="match status" value="1"/>
</dbReference>
<dbReference type="PROSITE" id="PS00615">
    <property type="entry name" value="C_TYPE_LECTIN_1"/>
    <property type="match status" value="1"/>
</dbReference>
<dbReference type="PROSITE" id="PS50041">
    <property type="entry name" value="C_TYPE_LECTIN_2"/>
    <property type="match status" value="1"/>
</dbReference>